<name>A0ABP8LMI0_9BACT</name>
<organism evidence="1 2">
    <name type="scientific">Pontibacter saemangeumensis</name>
    <dbReference type="NCBI Taxonomy" id="1084525"/>
    <lineage>
        <taxon>Bacteria</taxon>
        <taxon>Pseudomonadati</taxon>
        <taxon>Bacteroidota</taxon>
        <taxon>Cytophagia</taxon>
        <taxon>Cytophagales</taxon>
        <taxon>Hymenobacteraceae</taxon>
        <taxon>Pontibacter</taxon>
    </lineage>
</organism>
<comment type="caution">
    <text evidence="1">The sequence shown here is derived from an EMBL/GenBank/DDBJ whole genome shotgun (WGS) entry which is preliminary data.</text>
</comment>
<protein>
    <submittedName>
        <fullName evidence="1">Uncharacterized protein</fullName>
    </submittedName>
</protein>
<evidence type="ECO:0000313" key="1">
    <source>
        <dbReference type="EMBL" id="GAA4431588.1"/>
    </source>
</evidence>
<accession>A0ABP8LMI0</accession>
<dbReference type="EMBL" id="BAABHC010000010">
    <property type="protein sequence ID" value="GAA4431588.1"/>
    <property type="molecule type" value="Genomic_DNA"/>
</dbReference>
<sequence length="91" mass="10443">MEFISPITTDVMWRSGALVVTIPQLRFSCIFKEVFMSGCKTQIAHPQHSYNHKFAYANMMAPISCAFDRVEVTQMNNAPKTEQQILIFAHF</sequence>
<proteinExistence type="predicted"/>
<reference evidence="2" key="1">
    <citation type="journal article" date="2019" name="Int. J. Syst. Evol. Microbiol.">
        <title>The Global Catalogue of Microorganisms (GCM) 10K type strain sequencing project: providing services to taxonomists for standard genome sequencing and annotation.</title>
        <authorList>
            <consortium name="The Broad Institute Genomics Platform"/>
            <consortium name="The Broad Institute Genome Sequencing Center for Infectious Disease"/>
            <person name="Wu L."/>
            <person name="Ma J."/>
        </authorList>
    </citation>
    <scope>NUCLEOTIDE SEQUENCE [LARGE SCALE GENOMIC DNA]</scope>
    <source>
        <strain evidence="2">JCM 17926</strain>
    </source>
</reference>
<keyword evidence="2" id="KW-1185">Reference proteome</keyword>
<evidence type="ECO:0000313" key="2">
    <source>
        <dbReference type="Proteomes" id="UP001500552"/>
    </source>
</evidence>
<dbReference type="Proteomes" id="UP001500552">
    <property type="component" value="Unassembled WGS sequence"/>
</dbReference>
<gene>
    <name evidence="1" type="ORF">GCM10023188_19280</name>
</gene>